<dbReference type="PANTHER" id="PTHR13914:SF0">
    <property type="entry name" value="PROLINE DEHYDROGENASE 1, MITOCHONDRIAL"/>
    <property type="match status" value="1"/>
</dbReference>
<protein>
    <submittedName>
        <fullName evidence="3">Proline dehydrogenase family protein</fullName>
    </submittedName>
</protein>
<evidence type="ECO:0000313" key="3">
    <source>
        <dbReference type="EMBL" id="MBA6154657.1"/>
    </source>
</evidence>
<gene>
    <name evidence="3" type="ORF">H3Z82_18195</name>
</gene>
<dbReference type="Pfam" id="PF01619">
    <property type="entry name" value="Pro_dh"/>
    <property type="match status" value="1"/>
</dbReference>
<dbReference type="InterPro" id="IPR002872">
    <property type="entry name" value="Proline_DH_dom"/>
</dbReference>
<dbReference type="Gene3D" id="3.20.20.220">
    <property type="match status" value="1"/>
</dbReference>
<name>A0A7W2M8F3_9FLAO</name>
<dbReference type="RefSeq" id="WP_182206925.1">
    <property type="nucleotide sequence ID" value="NZ_JACGLT010000023.1"/>
</dbReference>
<dbReference type="EMBL" id="JACGLT010000023">
    <property type="protein sequence ID" value="MBA6154657.1"/>
    <property type="molecule type" value="Genomic_DNA"/>
</dbReference>
<dbReference type="GO" id="GO:0004657">
    <property type="term" value="F:proline dehydrogenase activity"/>
    <property type="evidence" value="ECO:0007669"/>
    <property type="project" value="InterPro"/>
</dbReference>
<proteinExistence type="predicted"/>
<evidence type="ECO:0000313" key="4">
    <source>
        <dbReference type="Proteomes" id="UP000541857"/>
    </source>
</evidence>
<reference evidence="3 4" key="1">
    <citation type="submission" date="2020-07" db="EMBL/GenBank/DDBJ databases">
        <title>Bacterium isolated from marine sediment.</title>
        <authorList>
            <person name="Shang D."/>
        </authorList>
    </citation>
    <scope>NUCLEOTIDE SEQUENCE [LARGE SCALE GENOMIC DNA]</scope>
    <source>
        <strain evidence="3 4">F6074</strain>
    </source>
</reference>
<dbReference type="SUPFAM" id="SSF51730">
    <property type="entry name" value="FAD-linked oxidoreductase"/>
    <property type="match status" value="1"/>
</dbReference>
<dbReference type="GO" id="GO:0071949">
    <property type="term" value="F:FAD binding"/>
    <property type="evidence" value="ECO:0007669"/>
    <property type="project" value="TreeGrafter"/>
</dbReference>
<dbReference type="InterPro" id="IPR029041">
    <property type="entry name" value="FAD-linked_oxidoreductase-like"/>
</dbReference>
<evidence type="ECO:0000256" key="1">
    <source>
        <dbReference type="ARBA" id="ARBA00023002"/>
    </source>
</evidence>
<feature type="domain" description="Proline dehydrogenase" evidence="2">
    <location>
        <begin position="85"/>
        <end position="377"/>
    </location>
</feature>
<keyword evidence="4" id="KW-1185">Reference proteome</keyword>
<evidence type="ECO:0000259" key="2">
    <source>
        <dbReference type="Pfam" id="PF01619"/>
    </source>
</evidence>
<sequence length="396" mass="45924">MQKIINLENTRIAFANKSSKQLRKSRILFKIISNDGLVRIAKPVTNFLLRIHFPLEPILKNTVFNHFCGGETIQECKTTVNNLFKNGGVYSILDYSVEGKNEEYFFDDTLETLLRIIDFAKHSAAVPFLVFKPTGMGRPEIYEKVSSNVELTENELVEWETIKKRYDIICRNTAATGHLKVMIDAEESWMQRAVDELVEGMMMKYNKDRAVVFTTLQMYRWDRLSYLKHLHDHGTQHGIKIGVKLVRGAYMEMERERAMQNDYESPICQDKASTDLNFNNAVFYSLKNLDVFELYIGTHNELSCQVLMKDMVEKGIQTNDNRIWFGQLYGMSDHISFNLAENGYNTSKYLPFGAVRDVIPYLLRRAEENTSIGNQTTRELSLLDKEIKRRSTKKTL</sequence>
<keyword evidence="1" id="KW-0560">Oxidoreductase</keyword>
<dbReference type="Proteomes" id="UP000541857">
    <property type="component" value="Unassembled WGS sequence"/>
</dbReference>
<dbReference type="InterPro" id="IPR015659">
    <property type="entry name" value="Proline_oxidase"/>
</dbReference>
<accession>A0A7W2M8F3</accession>
<dbReference type="PANTHER" id="PTHR13914">
    <property type="entry name" value="PROLINE OXIDASE"/>
    <property type="match status" value="1"/>
</dbReference>
<organism evidence="3 4">
    <name type="scientific">Gelidibacter maritimus</name>
    <dbReference type="NCBI Taxonomy" id="2761487"/>
    <lineage>
        <taxon>Bacteria</taxon>
        <taxon>Pseudomonadati</taxon>
        <taxon>Bacteroidota</taxon>
        <taxon>Flavobacteriia</taxon>
        <taxon>Flavobacteriales</taxon>
        <taxon>Flavobacteriaceae</taxon>
        <taxon>Gelidibacter</taxon>
    </lineage>
</organism>
<comment type="caution">
    <text evidence="3">The sequence shown here is derived from an EMBL/GenBank/DDBJ whole genome shotgun (WGS) entry which is preliminary data.</text>
</comment>
<dbReference type="AlphaFoldDB" id="A0A7W2M8F3"/>
<dbReference type="GO" id="GO:0010133">
    <property type="term" value="P:L-proline catabolic process to L-glutamate"/>
    <property type="evidence" value="ECO:0007669"/>
    <property type="project" value="TreeGrafter"/>
</dbReference>